<dbReference type="EMBL" id="JBIHMM010000002">
    <property type="protein sequence ID" value="MFH0253782.1"/>
    <property type="molecule type" value="Genomic_DNA"/>
</dbReference>
<sequence>MWRFILVSFGFLGLAFYEASGGSDYAPASNSLQVAMAGKPLFAPPLDLDAPVALAAADDAPAPKPRMDGVDEPAPKRTARTEMRGAERQEPVVFAGLSGISQDQLGGFGITLASVTRPLSGGDAAPQGGIESIGSFNAETLVSDVQDVPIENAVVSTRGSADIREVAGDVANMRSGPGTEYGRVDQLTRGTSVEVLGRQGAWVELRDIETGQTGWMADWLVTAAN</sequence>
<dbReference type="InterPro" id="IPR003646">
    <property type="entry name" value="SH3-like_bac-type"/>
</dbReference>
<evidence type="ECO:0000313" key="3">
    <source>
        <dbReference type="EMBL" id="MFH0253782.1"/>
    </source>
</evidence>
<gene>
    <name evidence="3" type="ORF">ACGRVM_07750</name>
</gene>
<evidence type="ECO:0000259" key="2">
    <source>
        <dbReference type="PROSITE" id="PS51781"/>
    </source>
</evidence>
<name>A0ABW7I7B7_9RHOB</name>
<dbReference type="PROSITE" id="PS51781">
    <property type="entry name" value="SH3B"/>
    <property type="match status" value="1"/>
</dbReference>
<feature type="domain" description="SH3b" evidence="2">
    <location>
        <begin position="161"/>
        <end position="224"/>
    </location>
</feature>
<dbReference type="SMART" id="SM00287">
    <property type="entry name" value="SH3b"/>
    <property type="match status" value="1"/>
</dbReference>
<feature type="compositionally biased region" description="Basic and acidic residues" evidence="1">
    <location>
        <begin position="65"/>
        <end position="84"/>
    </location>
</feature>
<reference evidence="3 4" key="1">
    <citation type="submission" date="2024-10" db="EMBL/GenBank/DDBJ databases">
        <authorList>
            <person name="Yang X.-N."/>
        </authorList>
    </citation>
    <scope>NUCLEOTIDE SEQUENCE [LARGE SCALE GENOMIC DNA]</scope>
    <source>
        <strain evidence="3 4">CAU 1059</strain>
    </source>
</reference>
<feature type="region of interest" description="Disordered" evidence="1">
    <location>
        <begin position="59"/>
        <end position="84"/>
    </location>
</feature>
<protein>
    <submittedName>
        <fullName evidence="3">SH3 domain-containing protein</fullName>
    </submittedName>
</protein>
<accession>A0ABW7I7B7</accession>
<proteinExistence type="predicted"/>
<evidence type="ECO:0000256" key="1">
    <source>
        <dbReference type="SAM" id="MobiDB-lite"/>
    </source>
</evidence>
<keyword evidence="4" id="KW-1185">Reference proteome</keyword>
<dbReference type="Proteomes" id="UP001607157">
    <property type="component" value="Unassembled WGS sequence"/>
</dbReference>
<comment type="caution">
    <text evidence="3">The sequence shown here is derived from an EMBL/GenBank/DDBJ whole genome shotgun (WGS) entry which is preliminary data.</text>
</comment>
<dbReference type="RefSeq" id="WP_377171179.1">
    <property type="nucleotide sequence ID" value="NZ_JBHTJC010000002.1"/>
</dbReference>
<organism evidence="3 4">
    <name type="scientific">Roseovarius aquimarinus</name>
    <dbReference type="NCBI Taxonomy" id="1229156"/>
    <lineage>
        <taxon>Bacteria</taxon>
        <taxon>Pseudomonadati</taxon>
        <taxon>Pseudomonadota</taxon>
        <taxon>Alphaproteobacteria</taxon>
        <taxon>Rhodobacterales</taxon>
        <taxon>Roseobacteraceae</taxon>
        <taxon>Roseovarius</taxon>
    </lineage>
</organism>
<evidence type="ECO:0000313" key="4">
    <source>
        <dbReference type="Proteomes" id="UP001607157"/>
    </source>
</evidence>
<dbReference type="Pfam" id="PF08239">
    <property type="entry name" value="SH3_3"/>
    <property type="match status" value="1"/>
</dbReference>
<dbReference type="Gene3D" id="2.30.30.40">
    <property type="entry name" value="SH3 Domains"/>
    <property type="match status" value="1"/>
</dbReference>